<evidence type="ECO:0008006" key="4">
    <source>
        <dbReference type="Google" id="ProtNLM"/>
    </source>
</evidence>
<proteinExistence type="predicted"/>
<comment type="caution">
    <text evidence="2">The sequence shown here is derived from an EMBL/GenBank/DDBJ whole genome shotgun (WGS) entry which is preliminary data.</text>
</comment>
<keyword evidence="1" id="KW-0732">Signal</keyword>
<dbReference type="Proteomes" id="UP001597138">
    <property type="component" value="Unassembled WGS sequence"/>
</dbReference>
<organism evidence="2 3">
    <name type="scientific">Flavobacterium artemisiae</name>
    <dbReference type="NCBI Taxonomy" id="2126556"/>
    <lineage>
        <taxon>Bacteria</taxon>
        <taxon>Pseudomonadati</taxon>
        <taxon>Bacteroidota</taxon>
        <taxon>Flavobacteriia</taxon>
        <taxon>Flavobacteriales</taxon>
        <taxon>Flavobacteriaceae</taxon>
        <taxon>Flavobacterium</taxon>
    </lineage>
</organism>
<sequence>MIQNQTKTILSLFFLFFSFLMQAQKDTVYTNGKWLCAKNVTDIIKENKKVITYFLPEDFESDSTIYKMDSAYIYLGKSKYLQRTYTSKKIKFKTLVDEQKRTFYLEDLISKEKTKINFTESCEMVFTGTNYYPYKKVRFLFRAKYDGYDQECSLRFGRFGEKEGIIVNRGFPIYKKCKP</sequence>
<evidence type="ECO:0000256" key="1">
    <source>
        <dbReference type="SAM" id="SignalP"/>
    </source>
</evidence>
<dbReference type="EMBL" id="JBHUDZ010000018">
    <property type="protein sequence ID" value="MFD1605072.1"/>
    <property type="molecule type" value="Genomic_DNA"/>
</dbReference>
<evidence type="ECO:0000313" key="3">
    <source>
        <dbReference type="Proteomes" id="UP001597138"/>
    </source>
</evidence>
<evidence type="ECO:0000313" key="2">
    <source>
        <dbReference type="EMBL" id="MFD1605072.1"/>
    </source>
</evidence>
<protein>
    <recommendedName>
        <fullName evidence="4">DKNYY family protein</fullName>
    </recommendedName>
</protein>
<feature type="signal peptide" evidence="1">
    <location>
        <begin position="1"/>
        <end position="23"/>
    </location>
</feature>
<reference evidence="3" key="1">
    <citation type="journal article" date="2019" name="Int. J. Syst. Evol. Microbiol.">
        <title>The Global Catalogue of Microorganisms (GCM) 10K type strain sequencing project: providing services to taxonomists for standard genome sequencing and annotation.</title>
        <authorList>
            <consortium name="The Broad Institute Genomics Platform"/>
            <consortium name="The Broad Institute Genome Sequencing Center for Infectious Disease"/>
            <person name="Wu L."/>
            <person name="Ma J."/>
        </authorList>
    </citation>
    <scope>NUCLEOTIDE SEQUENCE [LARGE SCALE GENOMIC DNA]</scope>
    <source>
        <strain evidence="3">CCUG 70865</strain>
    </source>
</reference>
<dbReference type="RefSeq" id="WP_379812809.1">
    <property type="nucleotide sequence ID" value="NZ_JBHUDZ010000018.1"/>
</dbReference>
<keyword evidence="3" id="KW-1185">Reference proteome</keyword>
<accession>A0ABW4HIF4</accession>
<gene>
    <name evidence="2" type="ORF">ACFSC2_20210</name>
</gene>
<feature type="chain" id="PRO_5046636664" description="DKNYY family protein" evidence="1">
    <location>
        <begin position="24"/>
        <end position="179"/>
    </location>
</feature>
<name>A0ABW4HIF4_9FLAO</name>